<dbReference type="RefSeq" id="XP_066721558.1">
    <property type="nucleotide sequence ID" value="XM_066853417.1"/>
</dbReference>
<evidence type="ECO:0000313" key="3">
    <source>
        <dbReference type="Proteomes" id="UP001480595"/>
    </source>
</evidence>
<feature type="compositionally biased region" description="Low complexity" evidence="1">
    <location>
        <begin position="136"/>
        <end position="147"/>
    </location>
</feature>
<name>A0ABR1WV68_9PEZI</name>
<dbReference type="Proteomes" id="UP001480595">
    <property type="component" value="Unassembled WGS sequence"/>
</dbReference>
<proteinExistence type="predicted"/>
<protein>
    <submittedName>
        <fullName evidence="2">Uncharacterized protein</fullName>
    </submittedName>
</protein>
<reference evidence="2 3" key="1">
    <citation type="submission" date="2023-01" db="EMBL/GenBank/DDBJ databases">
        <title>Analysis of 21 Apiospora genomes using comparative genomics revels a genus with tremendous synthesis potential of carbohydrate active enzymes and secondary metabolites.</title>
        <authorList>
            <person name="Sorensen T."/>
        </authorList>
    </citation>
    <scope>NUCLEOTIDE SEQUENCE [LARGE SCALE GENOMIC DNA]</scope>
    <source>
        <strain evidence="2 3">CBS 135458</strain>
    </source>
</reference>
<accession>A0ABR1WV68</accession>
<dbReference type="EMBL" id="JAQQWL010000002">
    <property type="protein sequence ID" value="KAK8087034.1"/>
    <property type="molecule type" value="Genomic_DNA"/>
</dbReference>
<evidence type="ECO:0000313" key="2">
    <source>
        <dbReference type="EMBL" id="KAK8087034.1"/>
    </source>
</evidence>
<organism evidence="2 3">
    <name type="scientific">Apiospora phragmitis</name>
    <dbReference type="NCBI Taxonomy" id="2905665"/>
    <lineage>
        <taxon>Eukaryota</taxon>
        <taxon>Fungi</taxon>
        <taxon>Dikarya</taxon>
        <taxon>Ascomycota</taxon>
        <taxon>Pezizomycotina</taxon>
        <taxon>Sordariomycetes</taxon>
        <taxon>Xylariomycetidae</taxon>
        <taxon>Amphisphaeriales</taxon>
        <taxon>Apiosporaceae</taxon>
        <taxon>Apiospora</taxon>
    </lineage>
</organism>
<feature type="compositionally biased region" description="Basic residues" evidence="1">
    <location>
        <begin position="148"/>
        <end position="159"/>
    </location>
</feature>
<gene>
    <name evidence="2" type="ORF">PG994_002008</name>
</gene>
<keyword evidence="3" id="KW-1185">Reference proteome</keyword>
<feature type="region of interest" description="Disordered" evidence="1">
    <location>
        <begin position="127"/>
        <end position="174"/>
    </location>
</feature>
<sequence>MHLNAHLLLLDKPQHGHGLDSPVSRDGFAFANGDLYAEASGHNRHRRATLAELKTHFQSGSDKDHPAHWFEAQLIHYGLPPSKTRAVARMRLFDAVNKAGALKVPAHVSKLKGELKKEWTKLDREAKKALKGGSGAAATTAAAAGTAGKRRERRERRRRVSEWSQEGEDHRYHPESFHPLEACQGEDGTIQTQDCHAKAEAGSETQVYPDTQARPSTTGSHEVTARKAAYQPFRLRTIRLRQQQPSASGTSSFINGRYAISSPYVSGEWPHYGEDFELVLTLAGSKLWGDFELGVYQGVFLLDQRPWQSSHDELSFIWRGREDEGPILYGNSNRGWIKFLGGGRIEGYLDIQRIEFYGERLLGQSTTSEISPREMGRKFEGYSQAEYDRENRARWH</sequence>
<evidence type="ECO:0000256" key="1">
    <source>
        <dbReference type="SAM" id="MobiDB-lite"/>
    </source>
</evidence>
<comment type="caution">
    <text evidence="2">The sequence shown here is derived from an EMBL/GenBank/DDBJ whole genome shotgun (WGS) entry which is preliminary data.</text>
</comment>
<dbReference type="GeneID" id="92086480"/>